<comment type="subunit">
    <text evidence="9">Forms a complex with SecD. Part of the essential Sec protein translocation apparatus which comprises SecA, SecYEG and auxiliary proteins SecDF. Other proteins may also be involved.</text>
</comment>
<dbReference type="Proteomes" id="UP001501303">
    <property type="component" value="Unassembled WGS sequence"/>
</dbReference>
<dbReference type="Gene3D" id="1.20.1640.10">
    <property type="entry name" value="Multidrug efflux transporter AcrB transmembrane domain"/>
    <property type="match status" value="1"/>
</dbReference>
<name>A0ABN2NRC1_9ACTN</name>
<comment type="function">
    <text evidence="9">Part of the Sec protein translocase complex. Interacts with the SecYEG preprotein conducting channel. SecDF uses the proton motive force (PMF) to complete protein translocation after the ATP-dependent function of SecA.</text>
</comment>
<keyword evidence="13" id="KW-1185">Reference proteome</keyword>
<evidence type="ECO:0000313" key="12">
    <source>
        <dbReference type="EMBL" id="GAA1894960.1"/>
    </source>
</evidence>
<feature type="compositionally biased region" description="Low complexity" evidence="10">
    <location>
        <begin position="343"/>
        <end position="352"/>
    </location>
</feature>
<dbReference type="InterPro" id="IPR055344">
    <property type="entry name" value="SecD_SecF_C_bact"/>
</dbReference>
<gene>
    <name evidence="9 12" type="primary">secF</name>
    <name evidence="12" type="ORF">GCM10009716_01060</name>
</gene>
<dbReference type="PRINTS" id="PR01755">
    <property type="entry name" value="SECFTRNLCASE"/>
</dbReference>
<feature type="transmembrane region" description="Helical" evidence="9">
    <location>
        <begin position="26"/>
        <end position="44"/>
    </location>
</feature>
<evidence type="ECO:0000256" key="5">
    <source>
        <dbReference type="ARBA" id="ARBA00022927"/>
    </source>
</evidence>
<dbReference type="SUPFAM" id="SSF82866">
    <property type="entry name" value="Multidrug efflux transporter AcrB transmembrane domain"/>
    <property type="match status" value="1"/>
</dbReference>
<feature type="transmembrane region" description="Helical" evidence="9">
    <location>
        <begin position="194"/>
        <end position="213"/>
    </location>
</feature>
<dbReference type="PANTHER" id="PTHR30081">
    <property type="entry name" value="PROTEIN-EXPORT MEMBRANE PROTEIN SEC"/>
    <property type="match status" value="1"/>
</dbReference>
<evidence type="ECO:0000256" key="7">
    <source>
        <dbReference type="ARBA" id="ARBA00023010"/>
    </source>
</evidence>
<dbReference type="Pfam" id="PF02355">
    <property type="entry name" value="SecD_SecF_C"/>
    <property type="match status" value="1"/>
</dbReference>
<proteinExistence type="inferred from homology"/>
<evidence type="ECO:0000256" key="9">
    <source>
        <dbReference type="HAMAP-Rule" id="MF_01464"/>
    </source>
</evidence>
<evidence type="ECO:0000256" key="10">
    <source>
        <dbReference type="SAM" id="MobiDB-lite"/>
    </source>
</evidence>
<dbReference type="InterPro" id="IPR022645">
    <property type="entry name" value="SecD/SecF_bac"/>
</dbReference>
<keyword evidence="4 9" id="KW-0812">Transmembrane</keyword>
<evidence type="ECO:0000259" key="11">
    <source>
        <dbReference type="Pfam" id="PF02355"/>
    </source>
</evidence>
<feature type="region of interest" description="Disordered" evidence="10">
    <location>
        <begin position="323"/>
        <end position="375"/>
    </location>
</feature>
<evidence type="ECO:0000256" key="3">
    <source>
        <dbReference type="ARBA" id="ARBA00022475"/>
    </source>
</evidence>
<organism evidence="12 13">
    <name type="scientific">Streptomyces sodiiphilus</name>
    <dbReference type="NCBI Taxonomy" id="226217"/>
    <lineage>
        <taxon>Bacteria</taxon>
        <taxon>Bacillati</taxon>
        <taxon>Actinomycetota</taxon>
        <taxon>Actinomycetes</taxon>
        <taxon>Kitasatosporales</taxon>
        <taxon>Streptomycetaceae</taxon>
        <taxon>Streptomyces</taxon>
    </lineage>
</organism>
<dbReference type="HAMAP" id="MF_01464_B">
    <property type="entry name" value="SecF_B"/>
    <property type="match status" value="1"/>
</dbReference>
<keyword evidence="7 9" id="KW-0811">Translocation</keyword>
<keyword evidence="5 9" id="KW-0653">Protein transport</keyword>
<comment type="similarity">
    <text evidence="9">Belongs to the SecD/SecF family. SecF subfamily.</text>
</comment>
<protein>
    <recommendedName>
        <fullName evidence="9">Protein-export membrane protein SecF</fullName>
    </recommendedName>
</protein>
<dbReference type="NCBIfam" id="TIGR00916">
    <property type="entry name" value="2A0604s01"/>
    <property type="match status" value="1"/>
</dbReference>
<dbReference type="RefSeq" id="WP_344257845.1">
    <property type="nucleotide sequence ID" value="NZ_BAAAMJ010000001.1"/>
</dbReference>
<dbReference type="PANTHER" id="PTHR30081:SF8">
    <property type="entry name" value="PROTEIN TRANSLOCASE SUBUNIT SECF"/>
    <property type="match status" value="1"/>
</dbReference>
<keyword evidence="3 9" id="KW-1003">Cell membrane</keyword>
<dbReference type="InterPro" id="IPR022813">
    <property type="entry name" value="SecD/SecF_arch_bac"/>
</dbReference>
<comment type="subcellular location">
    <subcellularLocation>
        <location evidence="1 9">Cell membrane</location>
        <topology evidence="1 9">Multi-pass membrane protein</topology>
    </subcellularLocation>
</comment>
<dbReference type="InterPro" id="IPR005665">
    <property type="entry name" value="SecF_bac"/>
</dbReference>
<feature type="compositionally biased region" description="Basic residues" evidence="10">
    <location>
        <begin position="364"/>
        <end position="375"/>
    </location>
</feature>
<keyword evidence="8 9" id="KW-0472">Membrane</keyword>
<evidence type="ECO:0000256" key="4">
    <source>
        <dbReference type="ARBA" id="ARBA00022692"/>
    </source>
</evidence>
<keyword evidence="2 9" id="KW-0813">Transport</keyword>
<evidence type="ECO:0000256" key="1">
    <source>
        <dbReference type="ARBA" id="ARBA00004651"/>
    </source>
</evidence>
<dbReference type="NCBIfam" id="TIGR00966">
    <property type="entry name" value="transloc_SecF"/>
    <property type="match status" value="1"/>
</dbReference>
<feature type="transmembrane region" description="Helical" evidence="9">
    <location>
        <begin position="167"/>
        <end position="188"/>
    </location>
</feature>
<reference evidence="12 13" key="1">
    <citation type="journal article" date="2019" name="Int. J. Syst. Evol. Microbiol.">
        <title>The Global Catalogue of Microorganisms (GCM) 10K type strain sequencing project: providing services to taxonomists for standard genome sequencing and annotation.</title>
        <authorList>
            <consortium name="The Broad Institute Genomics Platform"/>
            <consortium name="The Broad Institute Genome Sequencing Center for Infectious Disease"/>
            <person name="Wu L."/>
            <person name="Ma J."/>
        </authorList>
    </citation>
    <scope>NUCLEOTIDE SEQUENCE [LARGE SCALE GENOMIC DNA]</scope>
    <source>
        <strain evidence="12 13">JCM 13581</strain>
    </source>
</reference>
<feature type="transmembrane region" description="Helical" evidence="9">
    <location>
        <begin position="234"/>
        <end position="264"/>
    </location>
</feature>
<evidence type="ECO:0000256" key="8">
    <source>
        <dbReference type="ARBA" id="ARBA00023136"/>
    </source>
</evidence>
<feature type="domain" description="Protein export membrane protein SecD/SecF C-terminal" evidence="11">
    <location>
        <begin position="121"/>
        <end position="303"/>
    </location>
</feature>
<accession>A0ABN2NRC1</accession>
<sequence>MSRLGSLGSKLYRGETAYDFVGKRKLWYGVTLAFVVIALSGLGLRGLNMGVEFQGGAVFTTPPAVEMTVEEAREVTQEASGSQARVQRMGDGALRIQVTGLDTEQSNETREVLAGELGIPVQELSTDLVGPSWGDQMSSKALQGLVVFLILVTLYLAIAFEWRMSMAALVAVLHDLVITVGVYAIVGFEVTPGTVVGVLTVLSYSLYDTVVVFDKVKEKTQNVTKQSRRTYGELANLGLNATLVRSVNTSVVALLPVGALLFIGTGLLGGGMLKDIALSLFIGLAAGTYSSIMIATPLVTDFKLRDREIRAHDKRILAKREAAAQAAATGAENETGDDDSGAEDAGATTASTVVGPRRQPASRNRGRGRPSGKRR</sequence>
<dbReference type="EMBL" id="BAAAMJ010000001">
    <property type="protein sequence ID" value="GAA1894960.1"/>
    <property type="molecule type" value="Genomic_DNA"/>
</dbReference>
<dbReference type="InterPro" id="IPR048634">
    <property type="entry name" value="SecD_SecF_C"/>
</dbReference>
<feature type="transmembrane region" description="Helical" evidence="9">
    <location>
        <begin position="141"/>
        <end position="160"/>
    </location>
</feature>
<evidence type="ECO:0000313" key="13">
    <source>
        <dbReference type="Proteomes" id="UP001501303"/>
    </source>
</evidence>
<keyword evidence="6 9" id="KW-1133">Transmembrane helix</keyword>
<comment type="caution">
    <text evidence="12">The sequence shown here is derived from an EMBL/GenBank/DDBJ whole genome shotgun (WGS) entry which is preliminary data.</text>
</comment>
<evidence type="ECO:0000256" key="2">
    <source>
        <dbReference type="ARBA" id="ARBA00022448"/>
    </source>
</evidence>
<evidence type="ECO:0000256" key="6">
    <source>
        <dbReference type="ARBA" id="ARBA00022989"/>
    </source>
</evidence>
<feature type="transmembrane region" description="Helical" evidence="9">
    <location>
        <begin position="276"/>
        <end position="300"/>
    </location>
</feature>